<keyword evidence="2" id="KW-1185">Reference proteome</keyword>
<evidence type="ECO:0000313" key="1">
    <source>
        <dbReference type="EMBL" id="MFC3671227.1"/>
    </source>
</evidence>
<evidence type="ECO:0000313" key="2">
    <source>
        <dbReference type="Proteomes" id="UP001595683"/>
    </source>
</evidence>
<dbReference type="InterPro" id="IPR036590">
    <property type="entry name" value="SRAP-like"/>
</dbReference>
<proteinExistence type="predicted"/>
<dbReference type="EMBL" id="JBHRYE010000011">
    <property type="protein sequence ID" value="MFC3671227.1"/>
    <property type="molecule type" value="Genomic_DNA"/>
</dbReference>
<comment type="caution">
    <text evidence="1">The sequence shown here is derived from an EMBL/GenBank/DDBJ whole genome shotgun (WGS) entry which is preliminary data.</text>
</comment>
<accession>A0ABV7V2L8</accession>
<reference evidence="2" key="1">
    <citation type="journal article" date="2019" name="Int. J. Syst. Evol. Microbiol.">
        <title>The Global Catalogue of Microorganisms (GCM) 10K type strain sequencing project: providing services to taxonomists for standard genome sequencing and annotation.</title>
        <authorList>
            <consortium name="The Broad Institute Genomics Platform"/>
            <consortium name="The Broad Institute Genome Sequencing Center for Infectious Disease"/>
            <person name="Wu L."/>
            <person name="Ma J."/>
        </authorList>
    </citation>
    <scope>NUCLEOTIDE SEQUENCE [LARGE SCALE GENOMIC DNA]</scope>
    <source>
        <strain evidence="2">KCTC 42224</strain>
    </source>
</reference>
<dbReference type="InterPro" id="IPR003738">
    <property type="entry name" value="SRAP"/>
</dbReference>
<organism evidence="1 2">
    <name type="scientific">Novosphingobium pokkalii</name>
    <dbReference type="NCBI Taxonomy" id="1770194"/>
    <lineage>
        <taxon>Bacteria</taxon>
        <taxon>Pseudomonadati</taxon>
        <taxon>Pseudomonadota</taxon>
        <taxon>Alphaproteobacteria</taxon>
        <taxon>Sphingomonadales</taxon>
        <taxon>Sphingomonadaceae</taxon>
        <taxon>Novosphingobium</taxon>
    </lineage>
</organism>
<name>A0ABV7V2L8_9SPHN</name>
<dbReference type="Gene3D" id="3.90.1680.10">
    <property type="entry name" value="SOS response associated peptidase-like"/>
    <property type="match status" value="1"/>
</dbReference>
<dbReference type="Proteomes" id="UP001595683">
    <property type="component" value="Unassembled WGS sequence"/>
</dbReference>
<dbReference type="Pfam" id="PF02586">
    <property type="entry name" value="SRAP"/>
    <property type="match status" value="1"/>
</dbReference>
<protein>
    <submittedName>
        <fullName evidence="1">SOS response-associated peptidase family protein</fullName>
    </submittedName>
</protein>
<sequence>MTLAYTLDATADAVALALAADTNGDVWAGGTVQPGGYAPVVVRGRDGRRRLVPRQWGVPPPPRGSHVVTTVRNVESPFWIGTLRHPEMRCLVPATHVRAGGARRWWRAPDQPIMAFAGIWRDSEVPSFAIVTVAVDALSGPANPPAAVPLLLTPAEQTRWLTQGWKEAETLVRPLHPDRLRLVA</sequence>
<gene>
    <name evidence="1" type="ORF">ACFOOT_07315</name>
</gene>
<dbReference type="RefSeq" id="WP_191322497.1">
    <property type="nucleotide sequence ID" value="NZ_BMZP01000001.1"/>
</dbReference>
<dbReference type="SUPFAM" id="SSF143081">
    <property type="entry name" value="BB1717-like"/>
    <property type="match status" value="1"/>
</dbReference>